<protein>
    <recommendedName>
        <fullName evidence="3">Nucleotidyltransferase AbiEii toxin of type IV toxin-antitoxin system</fullName>
    </recommendedName>
</protein>
<reference evidence="1 2" key="1">
    <citation type="submission" date="2018-08" db="EMBL/GenBank/DDBJ databases">
        <title>Genomic Encyclopedia of Type Strains, Phase III (KMG-III): the genomes of soil and plant-associated and newly described type strains.</title>
        <authorList>
            <person name="Whitman W."/>
        </authorList>
    </citation>
    <scope>NUCLEOTIDE SEQUENCE [LARGE SCALE GENOMIC DNA]</scope>
    <source>
        <strain evidence="1 2">CGMCC 1.10966</strain>
    </source>
</reference>
<evidence type="ECO:0008006" key="3">
    <source>
        <dbReference type="Google" id="ProtNLM"/>
    </source>
</evidence>
<evidence type="ECO:0000313" key="1">
    <source>
        <dbReference type="EMBL" id="REE94266.1"/>
    </source>
</evidence>
<accession>A0A3D9SED0</accession>
<comment type="caution">
    <text evidence="1">The sequence shown here is derived from an EMBL/GenBank/DDBJ whole genome shotgun (WGS) entry which is preliminary data.</text>
</comment>
<proteinExistence type="predicted"/>
<keyword evidence="2" id="KW-1185">Reference proteome</keyword>
<organism evidence="1 2">
    <name type="scientific">Paenibacillus taihuensis</name>
    <dbReference type="NCBI Taxonomy" id="1156355"/>
    <lineage>
        <taxon>Bacteria</taxon>
        <taxon>Bacillati</taxon>
        <taxon>Bacillota</taxon>
        <taxon>Bacilli</taxon>
        <taxon>Bacillales</taxon>
        <taxon>Paenibacillaceae</taxon>
        <taxon>Paenibacillus</taxon>
    </lineage>
</organism>
<gene>
    <name evidence="1" type="ORF">A8990_10157</name>
</gene>
<dbReference type="SUPFAM" id="SSF81301">
    <property type="entry name" value="Nucleotidyltransferase"/>
    <property type="match status" value="1"/>
</dbReference>
<sequence>MNDAAPFIRALEKIAEAAAGTEATWLIGGSTGLLLRGIDLETIPRDLDLYADDADAVVLHQALLPYAIDEQHHSVSPIYRSVLSHYLIEGIQVELVGGFVVTAGEDCYKVEVRDMLAARGAFIEAGAYRLGIVPLAHELWFNVLRDREDRVALIASQIRQEPDQHAEAVHRIASRNQLSARTVANVQRLIEQ</sequence>
<dbReference type="RefSeq" id="WP_116187013.1">
    <property type="nucleotide sequence ID" value="NZ_QTTN01000001.1"/>
</dbReference>
<evidence type="ECO:0000313" key="2">
    <source>
        <dbReference type="Proteomes" id="UP000256304"/>
    </source>
</evidence>
<dbReference type="OrthoDB" id="2678373at2"/>
<dbReference type="EMBL" id="QTTN01000001">
    <property type="protein sequence ID" value="REE94266.1"/>
    <property type="molecule type" value="Genomic_DNA"/>
</dbReference>
<dbReference type="InterPro" id="IPR043519">
    <property type="entry name" value="NT_sf"/>
</dbReference>
<dbReference type="Gene3D" id="3.30.460.40">
    <property type="match status" value="1"/>
</dbReference>
<dbReference type="Proteomes" id="UP000256304">
    <property type="component" value="Unassembled WGS sequence"/>
</dbReference>
<name>A0A3D9SED0_9BACL</name>
<dbReference type="AlphaFoldDB" id="A0A3D9SED0"/>